<evidence type="ECO:0000256" key="6">
    <source>
        <dbReference type="SAM" id="MobiDB-lite"/>
    </source>
</evidence>
<feature type="compositionally biased region" description="Basic and acidic residues" evidence="6">
    <location>
        <begin position="392"/>
        <end position="404"/>
    </location>
</feature>
<feature type="transmembrane region" description="Helical" evidence="7">
    <location>
        <begin position="215"/>
        <end position="234"/>
    </location>
</feature>
<evidence type="ECO:0000256" key="7">
    <source>
        <dbReference type="SAM" id="Phobius"/>
    </source>
</evidence>
<protein>
    <recommendedName>
        <fullName evidence="8">Rhodopsin domain-containing protein</fullName>
    </recommendedName>
</protein>
<dbReference type="Pfam" id="PF20684">
    <property type="entry name" value="Fung_rhodopsin"/>
    <property type="match status" value="1"/>
</dbReference>
<dbReference type="EMBL" id="JAPUFD010000019">
    <property type="protein sequence ID" value="MDI1492568.1"/>
    <property type="molecule type" value="Genomic_DNA"/>
</dbReference>
<gene>
    <name evidence="9" type="ORF">OHK93_003782</name>
</gene>
<evidence type="ECO:0000313" key="10">
    <source>
        <dbReference type="Proteomes" id="UP001161017"/>
    </source>
</evidence>
<dbReference type="InterPro" id="IPR049326">
    <property type="entry name" value="Rhodopsin_dom_fungi"/>
</dbReference>
<evidence type="ECO:0000256" key="3">
    <source>
        <dbReference type="ARBA" id="ARBA00022989"/>
    </source>
</evidence>
<dbReference type="Proteomes" id="UP001161017">
    <property type="component" value="Unassembled WGS sequence"/>
</dbReference>
<keyword evidence="2 7" id="KW-0812">Transmembrane</keyword>
<organism evidence="9 10">
    <name type="scientific">Ramalina farinacea</name>
    <dbReference type="NCBI Taxonomy" id="258253"/>
    <lineage>
        <taxon>Eukaryota</taxon>
        <taxon>Fungi</taxon>
        <taxon>Dikarya</taxon>
        <taxon>Ascomycota</taxon>
        <taxon>Pezizomycotina</taxon>
        <taxon>Lecanoromycetes</taxon>
        <taxon>OSLEUM clade</taxon>
        <taxon>Lecanoromycetidae</taxon>
        <taxon>Lecanorales</taxon>
        <taxon>Lecanorineae</taxon>
        <taxon>Ramalinaceae</taxon>
        <taxon>Ramalina</taxon>
    </lineage>
</organism>
<comment type="subcellular location">
    <subcellularLocation>
        <location evidence="1">Membrane</location>
        <topology evidence="1">Multi-pass membrane protein</topology>
    </subcellularLocation>
</comment>
<feature type="transmembrane region" description="Helical" evidence="7">
    <location>
        <begin position="136"/>
        <end position="158"/>
    </location>
</feature>
<feature type="transmembrane region" description="Helical" evidence="7">
    <location>
        <begin position="60"/>
        <end position="85"/>
    </location>
</feature>
<feature type="transmembrane region" description="Helical" evidence="7">
    <location>
        <begin position="27"/>
        <end position="48"/>
    </location>
</feature>
<proteinExistence type="inferred from homology"/>
<dbReference type="AlphaFoldDB" id="A0AA43QTY2"/>
<evidence type="ECO:0000256" key="1">
    <source>
        <dbReference type="ARBA" id="ARBA00004141"/>
    </source>
</evidence>
<feature type="domain" description="Rhodopsin" evidence="8">
    <location>
        <begin position="44"/>
        <end position="278"/>
    </location>
</feature>
<keyword evidence="10" id="KW-1185">Reference proteome</keyword>
<name>A0AA43QTY2_9LECA</name>
<evidence type="ECO:0000259" key="8">
    <source>
        <dbReference type="Pfam" id="PF20684"/>
    </source>
</evidence>
<feature type="transmembrane region" description="Helical" evidence="7">
    <location>
        <begin position="254"/>
        <end position="273"/>
    </location>
</feature>
<evidence type="ECO:0000256" key="2">
    <source>
        <dbReference type="ARBA" id="ARBA00022692"/>
    </source>
</evidence>
<keyword evidence="4 7" id="KW-0472">Membrane</keyword>
<evidence type="ECO:0000313" key="9">
    <source>
        <dbReference type="EMBL" id="MDI1492568.1"/>
    </source>
</evidence>
<reference evidence="9" key="1">
    <citation type="journal article" date="2023" name="Genome Biol. Evol.">
        <title>First Whole Genome Sequence and Flow Cytometry Genome Size Data for the Lichen-Forming Fungus Ramalina farinacea (Ascomycota).</title>
        <authorList>
            <person name="Llewellyn T."/>
            <person name="Mian S."/>
            <person name="Hill R."/>
            <person name="Leitch I.J."/>
            <person name="Gaya E."/>
        </authorList>
    </citation>
    <scope>NUCLEOTIDE SEQUENCE</scope>
    <source>
        <strain evidence="9">LIQ254RAFAR</strain>
    </source>
</reference>
<evidence type="ECO:0000256" key="4">
    <source>
        <dbReference type="ARBA" id="ARBA00023136"/>
    </source>
</evidence>
<dbReference type="GO" id="GO:0016020">
    <property type="term" value="C:membrane"/>
    <property type="evidence" value="ECO:0007669"/>
    <property type="project" value="UniProtKB-SubCell"/>
</dbReference>
<feature type="region of interest" description="Disordered" evidence="6">
    <location>
        <begin position="381"/>
        <end position="404"/>
    </location>
</feature>
<feature type="transmembrane region" description="Helical" evidence="7">
    <location>
        <begin position="178"/>
        <end position="203"/>
    </location>
</feature>
<dbReference type="PANTHER" id="PTHR33048">
    <property type="entry name" value="PTH11-LIKE INTEGRAL MEMBRANE PROTEIN (AFU_ORTHOLOGUE AFUA_5G11245)"/>
    <property type="match status" value="1"/>
</dbReference>
<dbReference type="PANTHER" id="PTHR33048:SF47">
    <property type="entry name" value="INTEGRAL MEMBRANE PROTEIN-RELATED"/>
    <property type="match status" value="1"/>
</dbReference>
<comment type="similarity">
    <text evidence="5">Belongs to the SAT4 family.</text>
</comment>
<evidence type="ECO:0000256" key="5">
    <source>
        <dbReference type="ARBA" id="ARBA00038359"/>
    </source>
</evidence>
<comment type="caution">
    <text evidence="9">The sequence shown here is derived from an EMBL/GenBank/DDBJ whole genome shotgun (WGS) entry which is preliminary data.</text>
</comment>
<dbReference type="InterPro" id="IPR052337">
    <property type="entry name" value="SAT4-like"/>
</dbReference>
<feature type="transmembrane region" description="Helical" evidence="7">
    <location>
        <begin position="105"/>
        <end position="124"/>
    </location>
</feature>
<sequence length="404" mass="44498">MAPTLDRTPEQLASQRAHIGDDRKPDILAAQITCFVVAYIGVGLRFWARRLARAQITTDDYWIITALVLFTAASADAFVCLALGAGRHEITLHNPETFAKASFPFIVLYRVAVAAIKFSVLALYRRLFPQARFRTILTWYGGFLIVYTVVFMLLDIFHCQPVSRAWGYSRQGCLNMDTVWVVGGSLNAITDIIALCLPLPLLWRLHVTREKRLELIGIFLLGGFVCIVSIIRVVKLGGLSSSSIDASYVYATTIIWSTVEVGVGILCACLPILRPIINFVFSLTPSNKPSRDTFQPGKRGTTLRMKSFHRGHPSMLHKDAGIDDRAPFAYLETSAIRDSNPKVAELLEEGAGGGADGGARGAVAGRGPLTDSISVVTRIEQAVDQYPVPPPKYREDDDVERGMR</sequence>
<accession>A0AA43QTY2</accession>
<keyword evidence="3 7" id="KW-1133">Transmembrane helix</keyword>